<reference evidence="2 3" key="1">
    <citation type="submission" date="2019-03" db="EMBL/GenBank/DDBJ databases">
        <title>Draft genome sequence of Xylaria hypoxylon DSM 108379, a ubiquitous saprotrophic-parasitic fungi on hardwood.</title>
        <authorList>
            <person name="Buettner E."/>
            <person name="Leonhardt S."/>
            <person name="Gebauer A.M."/>
            <person name="Liers C."/>
            <person name="Hofrichter M."/>
            <person name="Kellner H."/>
        </authorList>
    </citation>
    <scope>NUCLEOTIDE SEQUENCE [LARGE SCALE GENOMIC DNA]</scope>
    <source>
        <strain evidence="2 3">DSM 108379</strain>
    </source>
</reference>
<organism evidence="2 3">
    <name type="scientific">Xylaria hypoxylon</name>
    <dbReference type="NCBI Taxonomy" id="37992"/>
    <lineage>
        <taxon>Eukaryota</taxon>
        <taxon>Fungi</taxon>
        <taxon>Dikarya</taxon>
        <taxon>Ascomycota</taxon>
        <taxon>Pezizomycotina</taxon>
        <taxon>Sordariomycetes</taxon>
        <taxon>Xylariomycetidae</taxon>
        <taxon>Xylariales</taxon>
        <taxon>Xylariaceae</taxon>
        <taxon>Xylaria</taxon>
    </lineage>
</organism>
<dbReference type="GO" id="GO:0005634">
    <property type="term" value="C:nucleus"/>
    <property type="evidence" value="ECO:0007669"/>
    <property type="project" value="TreeGrafter"/>
</dbReference>
<gene>
    <name evidence="2" type="ORF">E0Z10_g8786</name>
</gene>
<dbReference type="OrthoDB" id="5986190at2759"/>
<keyword evidence="3" id="KW-1185">Reference proteome</keyword>
<feature type="domain" description="Protein kinase" evidence="1">
    <location>
        <begin position="138"/>
        <end position="481"/>
    </location>
</feature>
<comment type="caution">
    <text evidence="2">The sequence shown here is derived from an EMBL/GenBank/DDBJ whole genome shotgun (WGS) entry which is preliminary data.</text>
</comment>
<dbReference type="PROSITE" id="PS50011">
    <property type="entry name" value="PROTEIN_KINASE_DOM"/>
    <property type="match status" value="1"/>
</dbReference>
<dbReference type="SUPFAM" id="SSF56112">
    <property type="entry name" value="Protein kinase-like (PK-like)"/>
    <property type="match status" value="1"/>
</dbReference>
<dbReference type="Gene3D" id="1.10.510.10">
    <property type="entry name" value="Transferase(Phosphotransferase) domain 1"/>
    <property type="match status" value="1"/>
</dbReference>
<dbReference type="PROSITE" id="PS00108">
    <property type="entry name" value="PROTEIN_KINASE_ST"/>
    <property type="match status" value="1"/>
</dbReference>
<dbReference type="GO" id="GO:0005737">
    <property type="term" value="C:cytoplasm"/>
    <property type="evidence" value="ECO:0007669"/>
    <property type="project" value="TreeGrafter"/>
</dbReference>
<dbReference type="Proteomes" id="UP000297716">
    <property type="component" value="Unassembled WGS sequence"/>
</dbReference>
<dbReference type="Pfam" id="PF00069">
    <property type="entry name" value="Pkinase"/>
    <property type="match status" value="1"/>
</dbReference>
<dbReference type="PANTHER" id="PTHR44167">
    <property type="entry name" value="OVARIAN-SPECIFIC SERINE/THREONINE-PROTEIN KINASE LOK-RELATED"/>
    <property type="match status" value="1"/>
</dbReference>
<dbReference type="AlphaFoldDB" id="A0A4Z0YM04"/>
<dbReference type="InterPro" id="IPR008271">
    <property type="entry name" value="Ser/Thr_kinase_AS"/>
</dbReference>
<dbReference type="GO" id="GO:0044773">
    <property type="term" value="P:mitotic DNA damage checkpoint signaling"/>
    <property type="evidence" value="ECO:0007669"/>
    <property type="project" value="TreeGrafter"/>
</dbReference>
<dbReference type="InterPro" id="IPR000719">
    <property type="entry name" value="Prot_kinase_dom"/>
</dbReference>
<evidence type="ECO:0000313" key="2">
    <source>
        <dbReference type="EMBL" id="TGJ79980.1"/>
    </source>
</evidence>
<accession>A0A4Z0YM04</accession>
<proteinExistence type="predicted"/>
<evidence type="ECO:0000313" key="3">
    <source>
        <dbReference type="Proteomes" id="UP000297716"/>
    </source>
</evidence>
<protein>
    <recommendedName>
        <fullName evidence="1">Protein kinase domain-containing protein</fullName>
    </recommendedName>
</protein>
<dbReference type="PANTHER" id="PTHR44167:SF24">
    <property type="entry name" value="SERINE_THREONINE-PROTEIN KINASE CHK2"/>
    <property type="match status" value="1"/>
</dbReference>
<dbReference type="GO" id="GO:0005524">
    <property type="term" value="F:ATP binding"/>
    <property type="evidence" value="ECO:0007669"/>
    <property type="project" value="InterPro"/>
</dbReference>
<sequence>MDQSTLFKRITNIKNGNNGLIVPIGDITEIWTEDELKNIVQVFLTDTEIKFAQKHLLRTISLLVYVKAPGVGKIIHDWIKSEECWDQKLHKAERDNLNISLSEGELNQFFDALKCFTAPVLTEGEDMTLEGAQKMPLIGSEEVLGTGMNGVVTGHKIPRGHLKDKNGPNPLEISVAKKTFRNLTDDQQKQEINILKRLRGLLLNTNIQICSCISMITENSEVHSLSLRATSSLEDKLQELQTGGFNSAYLMDSIKQIKGVVSAVKFLHNSQSNGPNTCYCHMDIKPRNILVFGSGSASTVGEWKLIDFGITTISTKMSRKTNGGAREEGVGPHTTITLGISAKSMVSRYSAPEVKLSLKKKQSGEAGKYMGRGSDIWSLACVFAEVLAANLGQLGDLRGVADLQGDPMNLFYEEGKVAYIFPKPRRHNSFKKWLIELEERGKSDPTLRICHDLIDKMTHIKRIRRLKSEQVLNRMEESSELSESVPANT</sequence>
<dbReference type="InterPro" id="IPR011009">
    <property type="entry name" value="Kinase-like_dom_sf"/>
</dbReference>
<name>A0A4Z0YM04_9PEZI</name>
<evidence type="ECO:0000259" key="1">
    <source>
        <dbReference type="PROSITE" id="PS50011"/>
    </source>
</evidence>
<dbReference type="SMART" id="SM00220">
    <property type="entry name" value="S_TKc"/>
    <property type="match status" value="1"/>
</dbReference>
<dbReference type="GO" id="GO:0004674">
    <property type="term" value="F:protein serine/threonine kinase activity"/>
    <property type="evidence" value="ECO:0007669"/>
    <property type="project" value="TreeGrafter"/>
</dbReference>
<dbReference type="EMBL" id="SKBN01000250">
    <property type="protein sequence ID" value="TGJ79980.1"/>
    <property type="molecule type" value="Genomic_DNA"/>
</dbReference>
<dbReference type="STRING" id="37992.A0A4Z0YM04"/>